<evidence type="ECO:0000256" key="1">
    <source>
        <dbReference type="SAM" id="MobiDB-lite"/>
    </source>
</evidence>
<dbReference type="EMBL" id="JAQQWP010000002">
    <property type="protein sequence ID" value="KAK8129195.1"/>
    <property type="molecule type" value="Genomic_DNA"/>
</dbReference>
<name>A0AAW0R5W4_9PEZI</name>
<feature type="region of interest" description="Disordered" evidence="1">
    <location>
        <begin position="22"/>
        <end position="108"/>
    </location>
</feature>
<feature type="compositionally biased region" description="Polar residues" evidence="1">
    <location>
        <begin position="33"/>
        <end position="55"/>
    </location>
</feature>
<keyword evidence="3" id="KW-1185">Reference proteome</keyword>
<proteinExistence type="predicted"/>
<feature type="compositionally biased region" description="Basic and acidic residues" evidence="1">
    <location>
        <begin position="56"/>
        <end position="66"/>
    </location>
</feature>
<dbReference type="AlphaFoldDB" id="A0AAW0R5W4"/>
<sequence>MAPLRRATTPAGGRRAIATCRRRTGADEAKSVTAYSNVQSVTPNTADPNYYQQHPQELDAHERVEVDGSSPLRELDTPGHQQQQHELETPESRYYAHYDEQGNTLPRT</sequence>
<comment type="caution">
    <text evidence="2">The sequence shown here is derived from an EMBL/GenBank/DDBJ whole genome shotgun (WGS) entry which is preliminary data.</text>
</comment>
<dbReference type="Proteomes" id="UP001392437">
    <property type="component" value="Unassembled WGS sequence"/>
</dbReference>
<feature type="compositionally biased region" description="Basic and acidic residues" evidence="1">
    <location>
        <begin position="73"/>
        <end position="100"/>
    </location>
</feature>
<protein>
    <submittedName>
        <fullName evidence="2">Uncharacterized protein</fullName>
    </submittedName>
</protein>
<organism evidence="2 3">
    <name type="scientific">Apiospora kogelbergensis</name>
    <dbReference type="NCBI Taxonomy" id="1337665"/>
    <lineage>
        <taxon>Eukaryota</taxon>
        <taxon>Fungi</taxon>
        <taxon>Dikarya</taxon>
        <taxon>Ascomycota</taxon>
        <taxon>Pezizomycotina</taxon>
        <taxon>Sordariomycetes</taxon>
        <taxon>Xylariomycetidae</taxon>
        <taxon>Amphisphaeriales</taxon>
        <taxon>Apiosporaceae</taxon>
        <taxon>Apiospora</taxon>
    </lineage>
</organism>
<evidence type="ECO:0000313" key="3">
    <source>
        <dbReference type="Proteomes" id="UP001392437"/>
    </source>
</evidence>
<accession>A0AAW0R5W4</accession>
<gene>
    <name evidence="2" type="ORF">PG999_001575</name>
</gene>
<evidence type="ECO:0000313" key="2">
    <source>
        <dbReference type="EMBL" id="KAK8129195.1"/>
    </source>
</evidence>
<reference evidence="2 3" key="1">
    <citation type="submission" date="2023-01" db="EMBL/GenBank/DDBJ databases">
        <title>Analysis of 21 Apiospora genomes using comparative genomics revels a genus with tremendous synthesis potential of carbohydrate active enzymes and secondary metabolites.</title>
        <authorList>
            <person name="Sorensen T."/>
        </authorList>
    </citation>
    <scope>NUCLEOTIDE SEQUENCE [LARGE SCALE GENOMIC DNA]</scope>
    <source>
        <strain evidence="2 3">CBS 117206</strain>
    </source>
</reference>